<protein>
    <submittedName>
        <fullName evidence="3">TIGR03032 family protein</fullName>
    </submittedName>
</protein>
<dbReference type="PANTHER" id="PTHR12558:SF13">
    <property type="entry name" value="CELL DIVISION CYCLE PROTEIN 27 HOMOLOG"/>
    <property type="match status" value="1"/>
</dbReference>
<keyword evidence="4" id="KW-1185">Reference proteome</keyword>
<dbReference type="Pfam" id="PF16261">
    <property type="entry name" value="DUF4915"/>
    <property type="match status" value="1"/>
</dbReference>
<name>A0A2G4F2V4_9CYAN</name>
<feature type="repeat" description="TPR" evidence="1">
    <location>
        <begin position="109"/>
        <end position="142"/>
    </location>
</feature>
<evidence type="ECO:0000313" key="3">
    <source>
        <dbReference type="EMBL" id="PHX56082.1"/>
    </source>
</evidence>
<evidence type="ECO:0000256" key="1">
    <source>
        <dbReference type="PROSITE-ProRule" id="PRU00339"/>
    </source>
</evidence>
<dbReference type="SUPFAM" id="SSF48452">
    <property type="entry name" value="TPR-like"/>
    <property type="match status" value="1"/>
</dbReference>
<proteinExistence type="predicted"/>
<reference evidence="3" key="1">
    <citation type="submission" date="2017-10" db="EMBL/GenBank/DDBJ databases">
        <title>Draft genome sequence of the planktic cyanobacteria Tychonema bourrellyi isolated from alpine lentic freshwater.</title>
        <authorList>
            <person name="Tett A."/>
            <person name="Armanini F."/>
            <person name="Asnicar F."/>
            <person name="Boscaini A."/>
            <person name="Pasolli E."/>
            <person name="Zolfo M."/>
            <person name="Donati C."/>
            <person name="Salmaso N."/>
            <person name="Segata N."/>
        </authorList>
    </citation>
    <scope>NUCLEOTIDE SEQUENCE</scope>
    <source>
        <strain evidence="3">FEM_GT703</strain>
    </source>
</reference>
<dbReference type="InterPro" id="IPR017481">
    <property type="entry name" value="CHP03032"/>
</dbReference>
<dbReference type="EMBL" id="NXIB02000031">
    <property type="protein sequence ID" value="PHX56082.1"/>
    <property type="molecule type" value="Genomic_DNA"/>
</dbReference>
<feature type="repeat" description="TPR" evidence="1">
    <location>
        <begin position="41"/>
        <end position="74"/>
    </location>
</feature>
<dbReference type="PROSITE" id="PS50293">
    <property type="entry name" value="TPR_REGION"/>
    <property type="match status" value="1"/>
</dbReference>
<feature type="repeat" description="TPR" evidence="1">
    <location>
        <begin position="75"/>
        <end position="108"/>
    </location>
</feature>
<dbReference type="Proteomes" id="UP000226442">
    <property type="component" value="Unassembled WGS sequence"/>
</dbReference>
<keyword evidence="1" id="KW-0802">TPR repeat</keyword>
<dbReference type="Pfam" id="PF13414">
    <property type="entry name" value="TPR_11"/>
    <property type="match status" value="2"/>
</dbReference>
<dbReference type="Gene3D" id="1.25.40.10">
    <property type="entry name" value="Tetratricopeptide repeat domain"/>
    <property type="match status" value="1"/>
</dbReference>
<accession>A0A2G4F2V4</accession>
<comment type="caution">
    <text evidence="3">The sequence shown here is derived from an EMBL/GenBank/DDBJ whole genome shotgun (WGS) entry which is preliminary data.</text>
</comment>
<sequence>MSQEISVESLYDRAWAMQKQGDWEAASREYLQVIALQPNYAPAYFQLGNAKLVKQEWPEAIALYRQALNCEQRYSQCWYNLGVALENIREDEEAIAAYQQAVTYNPNYAIAYNSLGVLLTKQENLEAAKICYQKALAIQPDLIPSFGKLANIQYPRESPEAIQIDKAEGIGKEAEGRLKNDLKPDFKSNLVRNLGDEKVEKARDLRDKNMEENQNGKGIAGADSPQDLIGDRDLPSWLTEQQISLACTTYQTSRLMLIGSNPETNTISGYWRIFDRAMGLYCTHNRIYLSSKYQLWQLDNVLESGKFYQGYDKLYIPRIAHTTGDIDIHDIAVDKNNQIIFISTLFNCIATLSDRHSCQPLWKPPFISQYINEDRCHLNGLAMVDGEAKYVTASSQSDVVDGWRDRRKNGGIVIDVASNDIIVTGLSMPHSPRWYRDKLWLLNSGRGEFGYVDLDTGKFNAIAFCPGYVRGLAFWQNWAIVGLSKPRGGDRTFSGLELDELLVAKDAEAQCGIMVIDLTTGAIVHWLRFEGIVTELYDVQVIPQVQKPMALGFQTDEIAQLITLEL</sequence>
<gene>
    <name evidence="3" type="ORF">CP500_007180</name>
</gene>
<feature type="domain" description="Conserved hypothetical protein CHP03032" evidence="2">
    <location>
        <begin position="233"/>
        <end position="551"/>
    </location>
</feature>
<evidence type="ECO:0000313" key="4">
    <source>
        <dbReference type="Proteomes" id="UP000226442"/>
    </source>
</evidence>
<organism evidence="3 4">
    <name type="scientific">Tychonema bourrellyi FEM_GT703</name>
    <dbReference type="NCBI Taxonomy" id="2040638"/>
    <lineage>
        <taxon>Bacteria</taxon>
        <taxon>Bacillati</taxon>
        <taxon>Cyanobacteriota</taxon>
        <taxon>Cyanophyceae</taxon>
        <taxon>Oscillatoriophycideae</taxon>
        <taxon>Oscillatoriales</taxon>
        <taxon>Microcoleaceae</taxon>
        <taxon>Tychonema</taxon>
    </lineage>
</organism>
<dbReference type="SUPFAM" id="SSF63825">
    <property type="entry name" value="YWTD domain"/>
    <property type="match status" value="1"/>
</dbReference>
<dbReference type="NCBIfam" id="TIGR03032">
    <property type="entry name" value="TIGR03032 family protein"/>
    <property type="match status" value="1"/>
</dbReference>
<dbReference type="SMART" id="SM00028">
    <property type="entry name" value="TPR"/>
    <property type="match status" value="4"/>
</dbReference>
<dbReference type="InterPro" id="IPR011990">
    <property type="entry name" value="TPR-like_helical_dom_sf"/>
</dbReference>
<dbReference type="PROSITE" id="PS50005">
    <property type="entry name" value="TPR"/>
    <property type="match status" value="3"/>
</dbReference>
<dbReference type="PANTHER" id="PTHR12558">
    <property type="entry name" value="CELL DIVISION CYCLE 16,23,27"/>
    <property type="match status" value="1"/>
</dbReference>
<evidence type="ECO:0000259" key="2">
    <source>
        <dbReference type="Pfam" id="PF16261"/>
    </source>
</evidence>
<dbReference type="AlphaFoldDB" id="A0A2G4F2V4"/>
<dbReference type="OrthoDB" id="238183at2"/>
<dbReference type="RefSeq" id="WP_096831876.1">
    <property type="nucleotide sequence ID" value="NZ_NXIB02000031.1"/>
</dbReference>
<dbReference type="InterPro" id="IPR019734">
    <property type="entry name" value="TPR_rpt"/>
</dbReference>